<dbReference type="RefSeq" id="WP_087639642.1">
    <property type="nucleotide sequence ID" value="NZ_CP147246.1"/>
</dbReference>
<evidence type="ECO:0000256" key="2">
    <source>
        <dbReference type="ARBA" id="ARBA00022840"/>
    </source>
</evidence>
<name>A0A200JCP5_9ENTE</name>
<reference evidence="5" key="3">
    <citation type="submission" date="2024-03" db="EMBL/GenBank/DDBJ databases">
        <title>The Genome Sequence of Enterococcus sp. DIV0238c.</title>
        <authorList>
            <consortium name="The Broad Institute Genomics Platform"/>
            <consortium name="The Broad Institute Microbial Omics Core"/>
            <consortium name="The Broad Institute Genomic Center for Infectious Diseases"/>
            <person name="Earl A."/>
            <person name="Manson A."/>
            <person name="Gilmore M."/>
            <person name="Schwartman J."/>
            <person name="Shea T."/>
            <person name="Abouelleil A."/>
            <person name="Cao P."/>
            <person name="Chapman S."/>
            <person name="Cusick C."/>
            <person name="Young S."/>
            <person name="Neafsey D."/>
            <person name="Nusbaum C."/>
            <person name="Birren B."/>
        </authorList>
    </citation>
    <scope>NUCLEOTIDE SEQUENCE</scope>
    <source>
        <strain evidence="5">9D6_DIV0238</strain>
    </source>
</reference>
<sequence length="334" mass="37533">MKLSVDIKKRLQNHTLHAAFDIEATTLGVLGASGCGKSMLLKCIAGIETPDSGRIQLGDRVLFDKEATIDLSPQKRNVGLLFQQYALFPHLTVYKNLASVTKNRQLISELLEMFHLENSRNSYPHQISGGQKQRAALARMLASEPELLLLDEPFSALDTSLKEELQLELQKRLSSFSGNILIVSHSLDELYRLCPELMIMTEETCLQGETDTLFKQPQTLAAAQLTGCKNIFPIKRIDAHTVLVTGWSIPLTVAQEVLPRHSHIGIRAHDFLLDTSGVNQLEVEYGFSQQTPFEQNSWFSHRGTKLWWKGSKQVEVQEIKTLTVLPQSIMLLTE</sequence>
<gene>
    <name evidence="4" type="ORF">A5889_000457</name>
    <name evidence="5" type="ORF">A5889_003046</name>
</gene>
<dbReference type="PROSITE" id="PS51257">
    <property type="entry name" value="PROKAR_LIPOPROTEIN"/>
    <property type="match status" value="1"/>
</dbReference>
<proteinExistence type="predicted"/>
<dbReference type="OrthoDB" id="9785080at2"/>
<dbReference type="InterPro" id="IPR003439">
    <property type="entry name" value="ABC_transporter-like_ATP-bd"/>
</dbReference>
<dbReference type="Gene3D" id="3.40.50.300">
    <property type="entry name" value="P-loop containing nucleotide triphosphate hydrolases"/>
    <property type="match status" value="1"/>
</dbReference>
<dbReference type="GO" id="GO:0016887">
    <property type="term" value="F:ATP hydrolysis activity"/>
    <property type="evidence" value="ECO:0007669"/>
    <property type="project" value="InterPro"/>
</dbReference>
<dbReference type="Proteomes" id="UP000196151">
    <property type="component" value="Chromosome"/>
</dbReference>
<dbReference type="InterPro" id="IPR017871">
    <property type="entry name" value="ABC_transporter-like_CS"/>
</dbReference>
<dbReference type="InterPro" id="IPR050334">
    <property type="entry name" value="Molybdenum_import_ModC"/>
</dbReference>
<dbReference type="EMBL" id="NIBQ01000001">
    <property type="protein sequence ID" value="OUZ34982.1"/>
    <property type="molecule type" value="Genomic_DNA"/>
</dbReference>
<keyword evidence="6" id="KW-1185">Reference proteome</keyword>
<dbReference type="PANTHER" id="PTHR43514">
    <property type="entry name" value="ABC TRANSPORTER I FAMILY MEMBER 10"/>
    <property type="match status" value="1"/>
</dbReference>
<dbReference type="AlphaFoldDB" id="A0A200JCP5"/>
<reference evidence="4" key="1">
    <citation type="submission" date="2017-05" db="EMBL/GenBank/DDBJ databases">
        <title>The Genome Sequence of Enterococcus sp. 9D6_DIV0238.</title>
        <authorList>
            <consortium name="The Broad Institute Genomics Platform"/>
            <consortium name="The Broad Institute Genomic Center for Infectious Diseases"/>
            <person name="Earl A."/>
            <person name="Manson A."/>
            <person name="Schwartman J."/>
            <person name="Gilmore M."/>
            <person name="Abouelleil A."/>
            <person name="Cao P."/>
            <person name="Chapman S."/>
            <person name="Cusick C."/>
            <person name="Shea T."/>
            <person name="Young S."/>
            <person name="Neafsey D."/>
            <person name="Nusbaum C."/>
            <person name="Birren B."/>
        </authorList>
    </citation>
    <scope>NUCLEOTIDE SEQUENCE [LARGE SCALE GENOMIC DNA]</scope>
    <source>
        <strain evidence="4">9D6_DIV0238</strain>
    </source>
</reference>
<evidence type="ECO:0000259" key="3">
    <source>
        <dbReference type="PROSITE" id="PS50893"/>
    </source>
</evidence>
<dbReference type="Pfam" id="PF00005">
    <property type="entry name" value="ABC_tran"/>
    <property type="match status" value="1"/>
</dbReference>
<dbReference type="SUPFAM" id="SSF52540">
    <property type="entry name" value="P-loop containing nucleoside triphosphate hydrolases"/>
    <property type="match status" value="1"/>
</dbReference>
<accession>A0A200JCP5</accession>
<dbReference type="PANTHER" id="PTHR43514:SF1">
    <property type="entry name" value="SULFATE_THIOSULFATE IMPORT ATP-BINDING PROTEIN CYSA"/>
    <property type="match status" value="1"/>
</dbReference>
<dbReference type="EMBL" id="CP147246">
    <property type="protein sequence ID" value="WYJ95498.1"/>
    <property type="molecule type" value="Genomic_DNA"/>
</dbReference>
<evidence type="ECO:0000313" key="4">
    <source>
        <dbReference type="EMBL" id="OUZ34982.1"/>
    </source>
</evidence>
<evidence type="ECO:0000313" key="5">
    <source>
        <dbReference type="EMBL" id="WYJ95498.1"/>
    </source>
</evidence>
<evidence type="ECO:0000313" key="6">
    <source>
        <dbReference type="Proteomes" id="UP000196151"/>
    </source>
</evidence>
<keyword evidence="2 5" id="KW-0067">ATP-binding</keyword>
<organism evidence="4">
    <name type="scientific">Candidatus Enterococcus dunnyi</name>
    <dbReference type="NCBI Taxonomy" id="1834192"/>
    <lineage>
        <taxon>Bacteria</taxon>
        <taxon>Bacillati</taxon>
        <taxon>Bacillota</taxon>
        <taxon>Bacilli</taxon>
        <taxon>Lactobacillales</taxon>
        <taxon>Enterococcaceae</taxon>
        <taxon>Enterococcus</taxon>
    </lineage>
</organism>
<keyword evidence="1" id="KW-0547">Nucleotide-binding</keyword>
<dbReference type="PROSITE" id="PS50893">
    <property type="entry name" value="ABC_TRANSPORTER_2"/>
    <property type="match status" value="1"/>
</dbReference>
<dbReference type="SMART" id="SM00382">
    <property type="entry name" value="AAA"/>
    <property type="match status" value="1"/>
</dbReference>
<reference evidence="5" key="2">
    <citation type="submission" date="2017-05" db="EMBL/GenBank/DDBJ databases">
        <authorList>
            <consortium name="The Broad Institute Genomics Platform"/>
            <consortium name="The Broad Institute Genomic Center for Infectious Diseases"/>
            <person name="Earl A."/>
            <person name="Manson A."/>
            <person name="Schwartman J."/>
            <person name="Gilmore M."/>
            <person name="Abouelleil A."/>
            <person name="Cao P."/>
            <person name="Chapman S."/>
            <person name="Cusick C."/>
            <person name="Shea T."/>
            <person name="Young S."/>
            <person name="Neafsey D."/>
            <person name="Nusbaum C."/>
            <person name="Birren B."/>
        </authorList>
    </citation>
    <scope>NUCLEOTIDE SEQUENCE</scope>
    <source>
        <strain evidence="5">9D6_DIV0238</strain>
    </source>
</reference>
<protein>
    <submittedName>
        <fullName evidence="5">Molybdate transport system ATP-binding protein</fullName>
    </submittedName>
</protein>
<dbReference type="InterPro" id="IPR003593">
    <property type="entry name" value="AAA+_ATPase"/>
</dbReference>
<evidence type="ECO:0000256" key="1">
    <source>
        <dbReference type="ARBA" id="ARBA00022741"/>
    </source>
</evidence>
<feature type="domain" description="ABC transporter" evidence="3">
    <location>
        <begin position="2"/>
        <end position="226"/>
    </location>
</feature>
<dbReference type="InterPro" id="IPR027417">
    <property type="entry name" value="P-loop_NTPase"/>
</dbReference>
<dbReference type="GO" id="GO:0005524">
    <property type="term" value="F:ATP binding"/>
    <property type="evidence" value="ECO:0007669"/>
    <property type="project" value="UniProtKB-KW"/>
</dbReference>
<dbReference type="PROSITE" id="PS00211">
    <property type="entry name" value="ABC_TRANSPORTER_1"/>
    <property type="match status" value="1"/>
</dbReference>